<comment type="caution">
    <text evidence="2">The sequence shown here is derived from an EMBL/GenBank/DDBJ whole genome shotgun (WGS) entry which is preliminary data.</text>
</comment>
<feature type="transmembrane region" description="Helical" evidence="1">
    <location>
        <begin position="271"/>
        <end position="292"/>
    </location>
</feature>
<dbReference type="EMBL" id="JAMQON010000001">
    <property type="protein sequence ID" value="MDS0258960.1"/>
    <property type="molecule type" value="Genomic_DNA"/>
</dbReference>
<evidence type="ECO:0008006" key="4">
    <source>
        <dbReference type="Google" id="ProtNLM"/>
    </source>
</evidence>
<name>A0ABU2F9K3_9EURY</name>
<feature type="transmembrane region" description="Helical" evidence="1">
    <location>
        <begin position="16"/>
        <end position="39"/>
    </location>
</feature>
<dbReference type="Proteomes" id="UP001259659">
    <property type="component" value="Unassembled WGS sequence"/>
</dbReference>
<keyword evidence="1" id="KW-0812">Transmembrane</keyword>
<reference evidence="2 3" key="1">
    <citation type="submission" date="2022-06" db="EMBL/GenBank/DDBJ databases">
        <title>Haloarcula sp. a new haloarchaeum isolate from saline soil.</title>
        <authorList>
            <person name="Strakova D."/>
            <person name="Galisteo C."/>
            <person name="Sanchez-Porro C."/>
            <person name="Ventosa A."/>
        </authorList>
    </citation>
    <scope>NUCLEOTIDE SEQUENCE [LARGE SCALE GENOMIC DNA]</scope>
    <source>
        <strain evidence="2 3">S1CR25-12</strain>
    </source>
</reference>
<feature type="transmembrane region" description="Helical" evidence="1">
    <location>
        <begin position="45"/>
        <end position="67"/>
    </location>
</feature>
<protein>
    <recommendedName>
        <fullName evidence="4">DUF4239 domain-containing protein</fullName>
    </recommendedName>
</protein>
<organism evidence="2 3">
    <name type="scientific">Haloarcula saliterrae</name>
    <dbReference type="NCBI Taxonomy" id="2950534"/>
    <lineage>
        <taxon>Archaea</taxon>
        <taxon>Methanobacteriati</taxon>
        <taxon>Methanobacteriota</taxon>
        <taxon>Stenosarchaea group</taxon>
        <taxon>Halobacteria</taxon>
        <taxon>Halobacteriales</taxon>
        <taxon>Haloarculaceae</taxon>
        <taxon>Haloarcula</taxon>
    </lineage>
</organism>
<evidence type="ECO:0000313" key="3">
    <source>
        <dbReference type="Proteomes" id="UP001259659"/>
    </source>
</evidence>
<accession>A0ABU2F9K3</accession>
<evidence type="ECO:0000313" key="2">
    <source>
        <dbReference type="EMBL" id="MDS0258960.1"/>
    </source>
</evidence>
<dbReference type="InterPro" id="IPR058278">
    <property type="entry name" value="DUF7972"/>
</dbReference>
<dbReference type="RefSeq" id="WP_310918549.1">
    <property type="nucleotide sequence ID" value="NZ_JAMQON010000001.1"/>
</dbReference>
<sequence>MSTAESWLLLTGSRTAVAAAIAVGIFAVVVAVTLSGAVPLRRYEAMLYVFSGLITGNLTIITVVVSINQLLLSRELRTPPDLKSEIDGMIDYRRTIEDEAGQIAPVEPLGFLRLLFETTRQRAQRLGGLSTTEADAELASDIDRVVTEITRSADRVDDLLKTSDVGTFEVLSTTLNTNYARDINRLRQIKSRHADRMPDHIDDAVDGLVELLQNIDIARQYLKSVYLQQELAKLSRLLFYAGLPSVVVVTVALLVFTASDGAALPRSLLRLVVPVVITVGLVPLAVLASFIVRTATVAERTAAIIPFTTPTQEE</sequence>
<keyword evidence="1" id="KW-1133">Transmembrane helix</keyword>
<dbReference type="Pfam" id="PF25927">
    <property type="entry name" value="DUF7972"/>
    <property type="match status" value="1"/>
</dbReference>
<gene>
    <name evidence="2" type="ORF">NDI56_06090</name>
</gene>
<feature type="transmembrane region" description="Helical" evidence="1">
    <location>
        <begin position="237"/>
        <end position="259"/>
    </location>
</feature>
<keyword evidence="3" id="KW-1185">Reference proteome</keyword>
<keyword evidence="1" id="KW-0472">Membrane</keyword>
<evidence type="ECO:0000256" key="1">
    <source>
        <dbReference type="SAM" id="Phobius"/>
    </source>
</evidence>
<proteinExistence type="predicted"/>